<dbReference type="RefSeq" id="XP_003958284.1">
    <property type="nucleotide sequence ID" value="XM_003958235.1"/>
</dbReference>
<keyword evidence="3 5" id="KW-0863">Zinc-finger</keyword>
<reference evidence="7 8" key="1">
    <citation type="journal article" date="2011" name="Proc. Natl. Acad. Sci. U.S.A.">
        <title>Evolutionary erosion of yeast sex chromosomes by mating-type switching accidents.</title>
        <authorList>
            <person name="Gordon J.L."/>
            <person name="Armisen D."/>
            <person name="Proux-Wera E."/>
            <person name="Oheigeartaigh S.S."/>
            <person name="Byrne K.P."/>
            <person name="Wolfe K.H."/>
        </authorList>
    </citation>
    <scope>NUCLEOTIDE SEQUENCE [LARGE SCALE GENOMIC DNA]</scope>
    <source>
        <strain evidence="8">ATCC 22294 / BCRC 22015 / CBS 2517 / CECT 1963 / NBRC 1671 / NRRL Y-8276</strain>
    </source>
</reference>
<protein>
    <recommendedName>
        <fullName evidence="6">Arf-GAP domain-containing protein</fullName>
    </recommendedName>
</protein>
<dbReference type="PANTHER" id="PTHR45686:SF4">
    <property type="entry name" value="ADP-RIBOSYLATION FACTOR GTPASE ACTIVATING PROTEIN 3, ISOFORM H"/>
    <property type="match status" value="1"/>
</dbReference>
<dbReference type="GO" id="GO:0005096">
    <property type="term" value="F:GTPase activator activity"/>
    <property type="evidence" value="ECO:0007669"/>
    <property type="project" value="UniProtKB-KW"/>
</dbReference>
<keyword evidence="8" id="KW-1185">Reference proteome</keyword>
<dbReference type="GO" id="GO:0048205">
    <property type="term" value="P:COPI coating of Golgi vesicle"/>
    <property type="evidence" value="ECO:0007669"/>
    <property type="project" value="TreeGrafter"/>
</dbReference>
<dbReference type="GO" id="GO:0000139">
    <property type="term" value="C:Golgi membrane"/>
    <property type="evidence" value="ECO:0007669"/>
    <property type="project" value="GOC"/>
</dbReference>
<dbReference type="Proteomes" id="UP000005220">
    <property type="component" value="Chromosome 7"/>
</dbReference>
<dbReference type="InterPro" id="IPR001164">
    <property type="entry name" value="ArfGAP_dom"/>
</dbReference>
<keyword evidence="1" id="KW-0343">GTPase activation</keyword>
<dbReference type="STRING" id="1071382.H2AXP9"/>
<dbReference type="InterPro" id="IPR038508">
    <property type="entry name" value="ArfGAP_dom_sf"/>
</dbReference>
<evidence type="ECO:0000313" key="8">
    <source>
        <dbReference type="Proteomes" id="UP000005220"/>
    </source>
</evidence>
<keyword evidence="4" id="KW-0862">Zinc</keyword>
<evidence type="ECO:0000256" key="5">
    <source>
        <dbReference type="PROSITE-ProRule" id="PRU00288"/>
    </source>
</evidence>
<name>H2AXP9_KAZAF</name>
<dbReference type="SMART" id="SM00105">
    <property type="entry name" value="ArfGap"/>
    <property type="match status" value="1"/>
</dbReference>
<dbReference type="SUPFAM" id="SSF57863">
    <property type="entry name" value="ArfGap/RecO-like zinc finger"/>
    <property type="match status" value="1"/>
</dbReference>
<dbReference type="KEGG" id="kaf:KAFR_0G01160"/>
<accession>H2AXP9</accession>
<evidence type="ECO:0000256" key="2">
    <source>
        <dbReference type="ARBA" id="ARBA00022723"/>
    </source>
</evidence>
<evidence type="ECO:0000256" key="4">
    <source>
        <dbReference type="ARBA" id="ARBA00022833"/>
    </source>
</evidence>
<sequence>MALYEGSIFVTKEKVQEVFDKLRSQDSRSRFCFDCGAEDAAWVSVPFAVMLCLSCSNIHRTMDVGITYVKSSIIDQWTVNNLKGFKYGGNQKAYDYFTLHSADKLLQASIKEKYTNEIAAKYRHHIDSLVKRDTTEHPFEISVATKSFANMSSESLRSEENNNYGSGNDLFTKDWGEPLKKVNEARTLNAHILQEPKRNSILSSNRKPTERISC</sequence>
<dbReference type="GeneID" id="13884640"/>
<dbReference type="eggNOG" id="KOG0706">
    <property type="taxonomic scope" value="Eukaryota"/>
</dbReference>
<gene>
    <name evidence="7" type="primary">KAFR0G01160</name>
    <name evidence="7" type="ORF">KAFR_0G01160</name>
</gene>
<feature type="domain" description="Arf-GAP" evidence="6">
    <location>
        <begin position="16"/>
        <end position="136"/>
    </location>
</feature>
<dbReference type="AlphaFoldDB" id="H2AXP9"/>
<dbReference type="InParanoid" id="H2AXP9"/>
<dbReference type="GO" id="GO:0008270">
    <property type="term" value="F:zinc ion binding"/>
    <property type="evidence" value="ECO:0007669"/>
    <property type="project" value="UniProtKB-KW"/>
</dbReference>
<evidence type="ECO:0000313" key="7">
    <source>
        <dbReference type="EMBL" id="CCF59149.1"/>
    </source>
</evidence>
<evidence type="ECO:0000256" key="1">
    <source>
        <dbReference type="ARBA" id="ARBA00022468"/>
    </source>
</evidence>
<dbReference type="PANTHER" id="PTHR45686">
    <property type="entry name" value="ADP-RIBOSYLATION FACTOR GTPASE ACTIVATING PROTEIN 3, ISOFORM H-RELATED"/>
    <property type="match status" value="1"/>
</dbReference>
<evidence type="ECO:0000259" key="6">
    <source>
        <dbReference type="PROSITE" id="PS50115"/>
    </source>
</evidence>
<dbReference type="Gene3D" id="1.10.220.150">
    <property type="entry name" value="Arf GTPase activating protein"/>
    <property type="match status" value="1"/>
</dbReference>
<organism evidence="7 8">
    <name type="scientific">Kazachstania africana (strain ATCC 22294 / BCRC 22015 / CBS 2517 / CECT 1963 / NBRC 1671 / NRRL Y-8276)</name>
    <name type="common">Yeast</name>
    <name type="synonym">Kluyveromyces africanus</name>
    <dbReference type="NCBI Taxonomy" id="1071382"/>
    <lineage>
        <taxon>Eukaryota</taxon>
        <taxon>Fungi</taxon>
        <taxon>Dikarya</taxon>
        <taxon>Ascomycota</taxon>
        <taxon>Saccharomycotina</taxon>
        <taxon>Saccharomycetes</taxon>
        <taxon>Saccharomycetales</taxon>
        <taxon>Saccharomycetaceae</taxon>
        <taxon>Kazachstania</taxon>
    </lineage>
</organism>
<dbReference type="OrthoDB" id="983479at2759"/>
<dbReference type="Pfam" id="PF01412">
    <property type="entry name" value="ArfGap"/>
    <property type="match status" value="1"/>
</dbReference>
<proteinExistence type="predicted"/>
<dbReference type="HOGENOM" id="CLU_023062_2_0_1"/>
<dbReference type="CDD" id="cd08831">
    <property type="entry name" value="ArfGap_ArfGap2_3_like"/>
    <property type="match status" value="1"/>
</dbReference>
<keyword evidence="2" id="KW-0479">Metal-binding</keyword>
<evidence type="ECO:0000256" key="3">
    <source>
        <dbReference type="ARBA" id="ARBA00022771"/>
    </source>
</evidence>
<dbReference type="InterPro" id="IPR037278">
    <property type="entry name" value="ARFGAP/RecO"/>
</dbReference>
<dbReference type="EMBL" id="HE650827">
    <property type="protein sequence ID" value="CCF59149.1"/>
    <property type="molecule type" value="Genomic_DNA"/>
</dbReference>
<dbReference type="PRINTS" id="PR00405">
    <property type="entry name" value="REVINTRACTNG"/>
</dbReference>
<dbReference type="PROSITE" id="PS50115">
    <property type="entry name" value="ARFGAP"/>
    <property type="match status" value="1"/>
</dbReference>